<name>A0A9E8MXS1_9FLAO</name>
<keyword evidence="4" id="KW-1185">Reference proteome</keyword>
<feature type="domain" description="THUMP-like" evidence="1">
    <location>
        <begin position="322"/>
        <end position="392"/>
    </location>
</feature>
<dbReference type="InterPro" id="IPR029063">
    <property type="entry name" value="SAM-dependent_MTases_sf"/>
</dbReference>
<evidence type="ECO:0000259" key="2">
    <source>
        <dbReference type="Pfam" id="PF22013"/>
    </source>
</evidence>
<evidence type="ECO:0000259" key="1">
    <source>
        <dbReference type="Pfam" id="PF18096"/>
    </source>
</evidence>
<evidence type="ECO:0000313" key="3">
    <source>
        <dbReference type="EMBL" id="WAC02814.1"/>
    </source>
</evidence>
<evidence type="ECO:0000313" key="4">
    <source>
        <dbReference type="Proteomes" id="UP001164705"/>
    </source>
</evidence>
<dbReference type="Gene3D" id="3.40.50.150">
    <property type="entry name" value="Vaccinia Virus protein VP39"/>
    <property type="match status" value="1"/>
</dbReference>
<dbReference type="Pfam" id="PF18096">
    <property type="entry name" value="Thump_like"/>
    <property type="match status" value="1"/>
</dbReference>
<feature type="domain" description="PG-1098 ferredoxin-like" evidence="2">
    <location>
        <begin position="279"/>
        <end position="321"/>
    </location>
</feature>
<dbReference type="InterPro" id="IPR054168">
    <property type="entry name" value="PG_1098_Fer"/>
</dbReference>
<dbReference type="Proteomes" id="UP001164705">
    <property type="component" value="Chromosome"/>
</dbReference>
<keyword evidence="3" id="KW-0808">Transferase</keyword>
<organism evidence="3 4">
    <name type="scientific">Lacinutrix neustonica</name>
    <dbReference type="NCBI Taxonomy" id="2980107"/>
    <lineage>
        <taxon>Bacteria</taxon>
        <taxon>Pseudomonadati</taxon>
        <taxon>Bacteroidota</taxon>
        <taxon>Flavobacteriia</taxon>
        <taxon>Flavobacteriales</taxon>
        <taxon>Flavobacteriaceae</taxon>
        <taxon>Lacinutrix</taxon>
    </lineage>
</organism>
<dbReference type="Gene3D" id="1.10.10.1110">
    <property type="entry name" value="Methyltransferase PG1098, N-terminal domain"/>
    <property type="match status" value="1"/>
</dbReference>
<dbReference type="EMBL" id="CP113088">
    <property type="protein sequence ID" value="WAC02814.1"/>
    <property type="molecule type" value="Genomic_DNA"/>
</dbReference>
<dbReference type="SUPFAM" id="SSF53335">
    <property type="entry name" value="S-adenosyl-L-methionine-dependent methyltransferases"/>
    <property type="match status" value="1"/>
</dbReference>
<reference evidence="3" key="1">
    <citation type="submission" date="2022-11" db="EMBL/GenBank/DDBJ databases">
        <title>Lacinutrix neustonica HL-RS19T sp. nov., isolated from the surface microlayer sample of brackish Lake Shihwa.</title>
        <authorList>
            <person name="Choi J.Y."/>
            <person name="Hwang C.Y."/>
        </authorList>
    </citation>
    <scope>NUCLEOTIDE SEQUENCE</scope>
    <source>
        <strain evidence="3">HL-RS19</strain>
    </source>
</reference>
<accession>A0A9E8MXS1</accession>
<dbReference type="GO" id="GO:0032259">
    <property type="term" value="P:methylation"/>
    <property type="evidence" value="ECO:0007669"/>
    <property type="project" value="UniProtKB-KW"/>
</dbReference>
<dbReference type="KEGG" id="lnu:N7U66_03970"/>
<dbReference type="InterPro" id="IPR041497">
    <property type="entry name" value="Thump-like"/>
</dbReference>
<dbReference type="Pfam" id="PF22013">
    <property type="entry name" value="PG_1098_Fer"/>
    <property type="match status" value="1"/>
</dbReference>
<sequence length="393" mass="44995">MNKSILNKEIQEFIQNNMSSDTTALVLKGTTFPQVDTLEIIEQIEARTRSEKKLPTWFSSKNIYYPNKLNIEQTSSEITAKYKASLVGGHSLIDITGGFGVDSYYFSKNIQHVTHCELNPHLSQIASHNIKQLEVKNISCFPKDGMKTLISLNTPFDWIYIDPSRRDDSKGKVFLLKDCLPNVPHFLELFFKYSKNIMIKTSPLLDLSIGINELQAVKAIHIVAVKNEVKELLWILERDFTGATEIKTVNIQKESEDHFDFYLNEESQAVADLGEPLTYLYEPNAAILKGGAFEILAEKLQLNKLHKHSHLYTSKKLIDFPGRRFKVEHILPYNKKQFKRVIQVAKANVATRNFPETVQQIRKKLGLKDGGNDYLFFTTNLENKKIIIACKKV</sequence>
<dbReference type="RefSeq" id="WP_267677413.1">
    <property type="nucleotide sequence ID" value="NZ_CP113088.1"/>
</dbReference>
<dbReference type="GO" id="GO:0008168">
    <property type="term" value="F:methyltransferase activity"/>
    <property type="evidence" value="ECO:0007669"/>
    <property type="project" value="UniProtKB-KW"/>
</dbReference>
<keyword evidence="3" id="KW-0489">Methyltransferase</keyword>
<dbReference type="AlphaFoldDB" id="A0A9E8MXS1"/>
<protein>
    <submittedName>
        <fullName evidence="3">Class I SAM-dependent methyltransferase</fullName>
    </submittedName>
</protein>
<proteinExistence type="predicted"/>
<gene>
    <name evidence="3" type="ORF">N7U66_03970</name>
</gene>